<reference evidence="2 3" key="1">
    <citation type="submission" date="2016-10" db="EMBL/GenBank/DDBJ databases">
        <title>Draft Genome sequence of Roseomonas sp. strain M3.</title>
        <authorList>
            <person name="Subhash Y."/>
            <person name="Lee S."/>
        </authorList>
    </citation>
    <scope>NUCLEOTIDE SEQUENCE [LARGE SCALE GENOMIC DNA]</scope>
    <source>
        <strain evidence="2 3">M3</strain>
    </source>
</reference>
<gene>
    <name evidence="2" type="ORF">BKE38_13845</name>
</gene>
<dbReference type="AlphaFoldDB" id="A0A1V2H2I9"/>
<organism evidence="2 3">
    <name type="scientific">Teichococcus deserti</name>
    <dbReference type="NCBI Taxonomy" id="1817963"/>
    <lineage>
        <taxon>Bacteria</taxon>
        <taxon>Pseudomonadati</taxon>
        <taxon>Pseudomonadota</taxon>
        <taxon>Alphaproteobacteria</taxon>
        <taxon>Acetobacterales</taxon>
        <taxon>Roseomonadaceae</taxon>
        <taxon>Roseomonas</taxon>
    </lineage>
</organism>
<protein>
    <recommendedName>
        <fullName evidence="4">Nucleotide-diphospho-sugar transferase domain-containing protein</fullName>
    </recommendedName>
</protein>
<evidence type="ECO:0000256" key="1">
    <source>
        <dbReference type="SAM" id="MobiDB-lite"/>
    </source>
</evidence>
<dbReference type="RefSeq" id="WP_083747543.1">
    <property type="nucleotide sequence ID" value="NZ_MLCO01000128.1"/>
</dbReference>
<name>A0A1V2H2I9_9PROT</name>
<comment type="caution">
    <text evidence="2">The sequence shown here is derived from an EMBL/GenBank/DDBJ whole genome shotgun (WGS) entry which is preliminary data.</text>
</comment>
<evidence type="ECO:0008006" key="4">
    <source>
        <dbReference type="Google" id="ProtNLM"/>
    </source>
</evidence>
<accession>A0A1V2H2I9</accession>
<evidence type="ECO:0000313" key="3">
    <source>
        <dbReference type="Proteomes" id="UP000188879"/>
    </source>
</evidence>
<sequence>MLRLKPLQDIVLVQSADPVNYFTMLRSTSKLNRAFCIQHDVRYLCLHGVLRGYHPWHACYNRIITLKEMLDTGYKGWYLHLDSDAYVFDIHYDLRSYLAGAAEHSFIFTHGATKALWDVNDGVFFANCAHPHTRIVAERWLAMLKGIKPEKLLKAEKWYQTPCDQQMLHTVLRNDPELAGSLRHEHPRFMNGPGSSFVRQILRSFERDPELRLAKIQLEVERALQRQKLASDDVTSVYYGVARALDLPIPKDLAEVQAATADRAGLLDFLERSVAEARAAMAAAPPATAPAPAAAPEPAVAAPVAPPAAG</sequence>
<keyword evidence="3" id="KW-1185">Reference proteome</keyword>
<evidence type="ECO:0000313" key="2">
    <source>
        <dbReference type="EMBL" id="ONG52849.1"/>
    </source>
</evidence>
<proteinExistence type="predicted"/>
<dbReference type="Proteomes" id="UP000188879">
    <property type="component" value="Unassembled WGS sequence"/>
</dbReference>
<dbReference type="EMBL" id="MLCO01000128">
    <property type="protein sequence ID" value="ONG52849.1"/>
    <property type="molecule type" value="Genomic_DNA"/>
</dbReference>
<feature type="region of interest" description="Disordered" evidence="1">
    <location>
        <begin position="283"/>
        <end position="310"/>
    </location>
</feature>